<keyword evidence="10" id="KW-1185">Reference proteome</keyword>
<keyword evidence="3" id="KW-0378">Hydrolase</keyword>
<feature type="compositionally biased region" description="Polar residues" evidence="6">
    <location>
        <begin position="187"/>
        <end position="200"/>
    </location>
</feature>
<dbReference type="GO" id="GO:0016787">
    <property type="term" value="F:hydrolase activity"/>
    <property type="evidence" value="ECO:0007669"/>
    <property type="project" value="UniProtKB-KW"/>
</dbReference>
<evidence type="ECO:0000259" key="7">
    <source>
        <dbReference type="Pfam" id="PF13086"/>
    </source>
</evidence>
<keyword evidence="2" id="KW-0547">Nucleotide-binding</keyword>
<dbReference type="Pfam" id="PF13087">
    <property type="entry name" value="AAA_12"/>
    <property type="match status" value="1"/>
</dbReference>
<evidence type="ECO:0000256" key="4">
    <source>
        <dbReference type="ARBA" id="ARBA00022806"/>
    </source>
</evidence>
<dbReference type="PANTHER" id="PTHR43788">
    <property type="entry name" value="DNA2/NAM7 HELICASE FAMILY MEMBER"/>
    <property type="match status" value="1"/>
</dbReference>
<proteinExistence type="inferred from homology"/>
<dbReference type="AlphaFoldDB" id="N1PLJ1"/>
<dbReference type="InterPro" id="IPR041677">
    <property type="entry name" value="DNA2/NAM7_AAA_11"/>
</dbReference>
<organism evidence="9 10">
    <name type="scientific">Dothistroma septosporum (strain NZE10 / CBS 128990)</name>
    <name type="common">Red band needle blight fungus</name>
    <name type="synonym">Mycosphaerella pini</name>
    <dbReference type="NCBI Taxonomy" id="675120"/>
    <lineage>
        <taxon>Eukaryota</taxon>
        <taxon>Fungi</taxon>
        <taxon>Dikarya</taxon>
        <taxon>Ascomycota</taxon>
        <taxon>Pezizomycotina</taxon>
        <taxon>Dothideomycetes</taxon>
        <taxon>Dothideomycetidae</taxon>
        <taxon>Mycosphaerellales</taxon>
        <taxon>Mycosphaerellaceae</taxon>
        <taxon>Dothistroma</taxon>
    </lineage>
</organism>
<keyword evidence="5" id="KW-0067">ATP-binding</keyword>
<dbReference type="GO" id="GO:0004386">
    <property type="term" value="F:helicase activity"/>
    <property type="evidence" value="ECO:0007669"/>
    <property type="project" value="UniProtKB-KW"/>
</dbReference>
<dbReference type="InterPro" id="IPR041679">
    <property type="entry name" value="DNA2/NAM7-like_C"/>
</dbReference>
<keyword evidence="4" id="KW-0347">Helicase</keyword>
<dbReference type="HOGENOM" id="CLU_454294_0_0_1"/>
<reference evidence="9 10" key="2">
    <citation type="journal article" date="2012" name="PLoS Pathog.">
        <title>Diverse lifestyles and strategies of plant pathogenesis encoded in the genomes of eighteen Dothideomycetes fungi.</title>
        <authorList>
            <person name="Ohm R.A."/>
            <person name="Feau N."/>
            <person name="Henrissat B."/>
            <person name="Schoch C.L."/>
            <person name="Horwitz B.A."/>
            <person name="Barry K.W."/>
            <person name="Condon B.J."/>
            <person name="Copeland A.C."/>
            <person name="Dhillon B."/>
            <person name="Glaser F."/>
            <person name="Hesse C.N."/>
            <person name="Kosti I."/>
            <person name="LaButti K."/>
            <person name="Lindquist E.A."/>
            <person name="Lucas S."/>
            <person name="Salamov A.A."/>
            <person name="Bradshaw R.E."/>
            <person name="Ciuffetti L."/>
            <person name="Hamelin R.C."/>
            <person name="Kema G.H.J."/>
            <person name="Lawrence C."/>
            <person name="Scott J.A."/>
            <person name="Spatafora J.W."/>
            <person name="Turgeon B.G."/>
            <person name="de Wit P.J.G.M."/>
            <person name="Zhong S."/>
            <person name="Goodwin S.B."/>
            <person name="Grigoriev I.V."/>
        </authorList>
    </citation>
    <scope>NUCLEOTIDE SEQUENCE [LARGE SCALE GENOMIC DNA]</scope>
    <source>
        <strain evidence="10">NZE10 / CBS 128990</strain>
    </source>
</reference>
<evidence type="ECO:0000313" key="9">
    <source>
        <dbReference type="EMBL" id="EME44201.1"/>
    </source>
</evidence>
<dbReference type="STRING" id="675120.N1PLJ1"/>
<evidence type="ECO:0000256" key="6">
    <source>
        <dbReference type="SAM" id="MobiDB-lite"/>
    </source>
</evidence>
<dbReference type="InterPro" id="IPR027417">
    <property type="entry name" value="P-loop_NTPase"/>
</dbReference>
<dbReference type="EMBL" id="KB446539">
    <property type="protein sequence ID" value="EME44201.1"/>
    <property type="molecule type" value="Genomic_DNA"/>
</dbReference>
<reference evidence="10" key="1">
    <citation type="journal article" date="2012" name="PLoS Genet.">
        <title>The genomes of the fungal plant pathogens Cladosporium fulvum and Dothistroma septosporum reveal adaptation to different hosts and lifestyles but also signatures of common ancestry.</title>
        <authorList>
            <person name="de Wit P.J.G.M."/>
            <person name="van der Burgt A."/>
            <person name="Oekmen B."/>
            <person name="Stergiopoulos I."/>
            <person name="Abd-Elsalam K.A."/>
            <person name="Aerts A.L."/>
            <person name="Bahkali A.H."/>
            <person name="Beenen H.G."/>
            <person name="Chettri P."/>
            <person name="Cox M.P."/>
            <person name="Datema E."/>
            <person name="de Vries R.P."/>
            <person name="Dhillon B."/>
            <person name="Ganley A.R."/>
            <person name="Griffiths S.A."/>
            <person name="Guo Y."/>
            <person name="Hamelin R.C."/>
            <person name="Henrissat B."/>
            <person name="Kabir M.S."/>
            <person name="Jashni M.K."/>
            <person name="Kema G."/>
            <person name="Klaubauf S."/>
            <person name="Lapidus A."/>
            <person name="Levasseur A."/>
            <person name="Lindquist E."/>
            <person name="Mehrabi R."/>
            <person name="Ohm R.A."/>
            <person name="Owen T.J."/>
            <person name="Salamov A."/>
            <person name="Schwelm A."/>
            <person name="Schijlen E."/>
            <person name="Sun H."/>
            <person name="van den Burg H.A."/>
            <person name="van Ham R.C.H.J."/>
            <person name="Zhang S."/>
            <person name="Goodwin S.B."/>
            <person name="Grigoriev I.V."/>
            <person name="Collemare J."/>
            <person name="Bradshaw R.E."/>
        </authorList>
    </citation>
    <scope>NUCLEOTIDE SEQUENCE [LARGE SCALE GENOMIC DNA]</scope>
    <source>
        <strain evidence="10">NZE10 / CBS 128990</strain>
    </source>
</reference>
<feature type="domain" description="DNA2/NAM7 helicase helicase" evidence="7">
    <location>
        <begin position="88"/>
        <end position="396"/>
    </location>
</feature>
<accession>N1PLJ1</accession>
<dbReference type="eggNOG" id="KOG1801">
    <property type="taxonomic scope" value="Eukaryota"/>
</dbReference>
<sequence>MPRGTLRNQLMTAMNLEQAHGWHEVVLNQRHDQLAKVDLATARLGAAIVTEHNAQQASISVTSEATDPAISVSVEQALEWMLNWRAWNAEQLQALRGLRQAVGRTVLITGPAGTGKTLVIQAICVFFYLMDLHVLVLAPANSNCADFMRKLVQLFPRDTTVCGKQVLATRVFPPSADFSPEKEAKAHNTTSRPSIENINGKSGDAPLGVLTSGVPEPSPSVDSGFADVFDLEMVRSELQSTSDKYSQFKDFGLAQQVLTTAREGKEALIEQIGRGEPVDVWQVLRDCINDAQAGIFNWLNKTAVQKYQQSYDACKAHFMSKQRLVVTTTGNVRCEDIVNNFASNKHGVECKGMIVILDEACKDREIDSLSALLHPEWRAKITGMIMLGDERQLEPTNTCAKGRVQFNPFSQRLNIPLLSRLKREGFPCVELLEQHRMSHHISAWPSRNFYGNGMRDGDGTKRSLVDKQPGLFACLKSILIGSGSTSFGAATNEAEQDKCVRTHYLELHGKRDNSKRSAFVQEHVHVFFNRVYWKLLAYYGEKMEDQVMIIVAYKGAKEIWNEAVAHLQRKYNIPHAQMPRILTIDSSQGAEAPITIIDCSVQGYSSKSRRQDIGFVDDDRRMNVAMTRAQEVRWFLGGSCSVSTRTPGQADTPAYVRFKEEAAAKEVTMVDNCLLRRNDLGWLDSLRKQDVQLGLRFSDEAKAEI</sequence>
<gene>
    <name evidence="9" type="ORF">DOTSEDRAFT_44474</name>
</gene>
<dbReference type="InterPro" id="IPR050534">
    <property type="entry name" value="Coronavir_polyprotein_1ab"/>
</dbReference>
<dbReference type="GO" id="GO:0005524">
    <property type="term" value="F:ATP binding"/>
    <property type="evidence" value="ECO:0007669"/>
    <property type="project" value="UniProtKB-KW"/>
</dbReference>
<dbReference type="OMA" id="DEACKDR"/>
<evidence type="ECO:0000313" key="10">
    <source>
        <dbReference type="Proteomes" id="UP000016933"/>
    </source>
</evidence>
<dbReference type="OrthoDB" id="6513042at2759"/>
<feature type="region of interest" description="Disordered" evidence="6">
    <location>
        <begin position="178"/>
        <end position="202"/>
    </location>
</feature>
<name>N1PLJ1_DOTSN</name>
<dbReference type="Proteomes" id="UP000016933">
    <property type="component" value="Unassembled WGS sequence"/>
</dbReference>
<evidence type="ECO:0000256" key="1">
    <source>
        <dbReference type="ARBA" id="ARBA00007913"/>
    </source>
</evidence>
<dbReference type="PANTHER" id="PTHR43788:SF8">
    <property type="entry name" value="DNA-BINDING PROTEIN SMUBP-2"/>
    <property type="match status" value="1"/>
</dbReference>
<dbReference type="SUPFAM" id="SSF52540">
    <property type="entry name" value="P-loop containing nucleoside triphosphate hydrolases"/>
    <property type="match status" value="1"/>
</dbReference>
<dbReference type="Gene3D" id="3.40.50.300">
    <property type="entry name" value="P-loop containing nucleotide triphosphate hydrolases"/>
    <property type="match status" value="2"/>
</dbReference>
<evidence type="ECO:0000259" key="8">
    <source>
        <dbReference type="Pfam" id="PF13087"/>
    </source>
</evidence>
<dbReference type="Pfam" id="PF13086">
    <property type="entry name" value="AAA_11"/>
    <property type="match status" value="1"/>
</dbReference>
<evidence type="ECO:0000256" key="5">
    <source>
        <dbReference type="ARBA" id="ARBA00022840"/>
    </source>
</evidence>
<evidence type="ECO:0000256" key="3">
    <source>
        <dbReference type="ARBA" id="ARBA00022801"/>
    </source>
</evidence>
<protein>
    <recommendedName>
        <fullName evidence="11">DNA2/NAM7 helicase-like C-terminal domain-containing protein</fullName>
    </recommendedName>
</protein>
<comment type="similarity">
    <text evidence="1">Belongs to the DNA2/NAM7 helicase family.</text>
</comment>
<feature type="domain" description="DNA2/NAM7 helicase-like C-terminal" evidence="8">
    <location>
        <begin position="416"/>
        <end position="637"/>
    </location>
</feature>
<evidence type="ECO:0000256" key="2">
    <source>
        <dbReference type="ARBA" id="ARBA00022741"/>
    </source>
</evidence>
<evidence type="ECO:0008006" key="11">
    <source>
        <dbReference type="Google" id="ProtNLM"/>
    </source>
</evidence>